<dbReference type="InterPro" id="IPR032710">
    <property type="entry name" value="NTF2-like_dom_sf"/>
</dbReference>
<sequence length="120" mass="12859">MNEFAHAAAHPSNAVAPVITRYFDLMAGTDKAAVIDVFAPDAVVADDGRRYRGRAEILGWLTGAASEFTFTTTRVSAEQTGETALVVNVLEGDFPGGRVELRYAFELTPDGLIRALSITV</sequence>
<proteinExistence type="predicted"/>
<accession>A0ABP8AUB5</accession>
<dbReference type="Proteomes" id="UP001500213">
    <property type="component" value="Unassembled WGS sequence"/>
</dbReference>
<protein>
    <recommendedName>
        <fullName evidence="1">SnoaL-like domain-containing protein</fullName>
    </recommendedName>
</protein>
<dbReference type="EMBL" id="BAABBX010000015">
    <property type="protein sequence ID" value="GAA4190717.1"/>
    <property type="molecule type" value="Genomic_DNA"/>
</dbReference>
<dbReference type="SUPFAM" id="SSF54427">
    <property type="entry name" value="NTF2-like"/>
    <property type="match status" value="1"/>
</dbReference>
<dbReference type="RefSeq" id="WP_344776510.1">
    <property type="nucleotide sequence ID" value="NZ_BAABBX010000015.1"/>
</dbReference>
<evidence type="ECO:0000313" key="3">
    <source>
        <dbReference type="Proteomes" id="UP001500213"/>
    </source>
</evidence>
<name>A0ABP8AUB5_9MICO</name>
<dbReference type="Pfam" id="PF12680">
    <property type="entry name" value="SnoaL_2"/>
    <property type="match status" value="1"/>
</dbReference>
<evidence type="ECO:0000313" key="2">
    <source>
        <dbReference type="EMBL" id="GAA4190717.1"/>
    </source>
</evidence>
<organism evidence="2 3">
    <name type="scientific">Gryllotalpicola kribbensis</name>
    <dbReference type="NCBI Taxonomy" id="993084"/>
    <lineage>
        <taxon>Bacteria</taxon>
        <taxon>Bacillati</taxon>
        <taxon>Actinomycetota</taxon>
        <taxon>Actinomycetes</taxon>
        <taxon>Micrococcales</taxon>
        <taxon>Microbacteriaceae</taxon>
        <taxon>Gryllotalpicola</taxon>
    </lineage>
</organism>
<comment type="caution">
    <text evidence="2">The sequence shown here is derived from an EMBL/GenBank/DDBJ whole genome shotgun (WGS) entry which is preliminary data.</text>
</comment>
<keyword evidence="3" id="KW-1185">Reference proteome</keyword>
<feature type="domain" description="SnoaL-like" evidence="1">
    <location>
        <begin position="19"/>
        <end position="107"/>
    </location>
</feature>
<evidence type="ECO:0000259" key="1">
    <source>
        <dbReference type="Pfam" id="PF12680"/>
    </source>
</evidence>
<dbReference type="Gene3D" id="3.10.450.50">
    <property type="match status" value="1"/>
</dbReference>
<reference evidence="3" key="1">
    <citation type="journal article" date="2019" name="Int. J. Syst. Evol. Microbiol.">
        <title>The Global Catalogue of Microorganisms (GCM) 10K type strain sequencing project: providing services to taxonomists for standard genome sequencing and annotation.</title>
        <authorList>
            <consortium name="The Broad Institute Genomics Platform"/>
            <consortium name="The Broad Institute Genome Sequencing Center for Infectious Disease"/>
            <person name="Wu L."/>
            <person name="Ma J."/>
        </authorList>
    </citation>
    <scope>NUCLEOTIDE SEQUENCE [LARGE SCALE GENOMIC DNA]</scope>
    <source>
        <strain evidence="3">JCM 17593</strain>
    </source>
</reference>
<gene>
    <name evidence="2" type="ORF">GCM10022288_20450</name>
</gene>
<dbReference type="InterPro" id="IPR037401">
    <property type="entry name" value="SnoaL-like"/>
</dbReference>